<evidence type="ECO:0000313" key="6">
    <source>
        <dbReference type="Proteomes" id="UP000295626"/>
    </source>
</evidence>
<evidence type="ECO:0000259" key="4">
    <source>
        <dbReference type="PROSITE" id="PS01124"/>
    </source>
</evidence>
<protein>
    <submittedName>
        <fullName evidence="5">AraC family transcriptional regulator</fullName>
    </submittedName>
</protein>
<comment type="caution">
    <text evidence="5">The sequence shown here is derived from an EMBL/GenBank/DDBJ whole genome shotgun (WGS) entry which is preliminary data.</text>
</comment>
<keyword evidence="2" id="KW-0238">DNA-binding</keyword>
<evidence type="ECO:0000256" key="3">
    <source>
        <dbReference type="ARBA" id="ARBA00023163"/>
    </source>
</evidence>
<dbReference type="PROSITE" id="PS01124">
    <property type="entry name" value="HTH_ARAC_FAMILY_2"/>
    <property type="match status" value="1"/>
</dbReference>
<feature type="domain" description="HTH araC/xylS-type" evidence="4">
    <location>
        <begin position="1"/>
        <end position="95"/>
    </location>
</feature>
<dbReference type="InterPro" id="IPR050204">
    <property type="entry name" value="AraC_XylS_family_regulators"/>
</dbReference>
<keyword evidence="3" id="KW-0804">Transcription</keyword>
<accession>A0ABY2DG53</accession>
<dbReference type="SUPFAM" id="SSF46689">
    <property type="entry name" value="Homeodomain-like"/>
    <property type="match status" value="1"/>
</dbReference>
<dbReference type="InterPro" id="IPR018060">
    <property type="entry name" value="HTH_AraC"/>
</dbReference>
<dbReference type="EMBL" id="SMKE01000451">
    <property type="protein sequence ID" value="TDB92753.1"/>
    <property type="molecule type" value="Genomic_DNA"/>
</dbReference>
<gene>
    <name evidence="5" type="ORF">E1091_12640</name>
</gene>
<keyword evidence="6" id="KW-1185">Reference proteome</keyword>
<evidence type="ECO:0000313" key="5">
    <source>
        <dbReference type="EMBL" id="TDB92753.1"/>
    </source>
</evidence>
<organism evidence="5 6">
    <name type="scientific">Micromonospora fluostatini</name>
    <dbReference type="NCBI Taxonomy" id="1629071"/>
    <lineage>
        <taxon>Bacteria</taxon>
        <taxon>Bacillati</taxon>
        <taxon>Actinomycetota</taxon>
        <taxon>Actinomycetes</taxon>
        <taxon>Micromonosporales</taxon>
        <taxon>Micromonosporaceae</taxon>
        <taxon>Micromonospora</taxon>
    </lineage>
</organism>
<dbReference type="Pfam" id="PF12833">
    <property type="entry name" value="HTH_18"/>
    <property type="match status" value="1"/>
</dbReference>
<dbReference type="PANTHER" id="PTHR46796:SF15">
    <property type="entry name" value="BLL1074 PROTEIN"/>
    <property type="match status" value="1"/>
</dbReference>
<proteinExistence type="predicted"/>
<dbReference type="Gene3D" id="1.10.10.60">
    <property type="entry name" value="Homeodomain-like"/>
    <property type="match status" value="1"/>
</dbReference>
<name>A0ABY2DG53_9ACTN</name>
<dbReference type="PANTHER" id="PTHR46796">
    <property type="entry name" value="HTH-TYPE TRANSCRIPTIONAL ACTIVATOR RHAS-RELATED"/>
    <property type="match status" value="1"/>
</dbReference>
<evidence type="ECO:0000256" key="1">
    <source>
        <dbReference type="ARBA" id="ARBA00023015"/>
    </source>
</evidence>
<keyword evidence="1" id="KW-0805">Transcription regulation</keyword>
<dbReference type="SMART" id="SM00342">
    <property type="entry name" value="HTH_ARAC"/>
    <property type="match status" value="1"/>
</dbReference>
<sequence length="101" mass="10630">MVGSVGVGALADELGWSRRHLAATFRREVGLPPKVTARLLRFARAHAALTADRPPGTAAPGGAEVAARYGYSDQSHLIREFHEFAGVTPAALLRSHSSNAG</sequence>
<dbReference type="Proteomes" id="UP000295626">
    <property type="component" value="Unassembled WGS sequence"/>
</dbReference>
<evidence type="ECO:0000256" key="2">
    <source>
        <dbReference type="ARBA" id="ARBA00023125"/>
    </source>
</evidence>
<reference evidence="5 6" key="1">
    <citation type="submission" date="2019-02" db="EMBL/GenBank/DDBJ databases">
        <title>Draft genome sequences of novel Actinobacteria.</title>
        <authorList>
            <person name="Sahin N."/>
            <person name="Ay H."/>
            <person name="Saygin H."/>
        </authorList>
    </citation>
    <scope>NUCLEOTIDE SEQUENCE [LARGE SCALE GENOMIC DNA]</scope>
    <source>
        <strain evidence="5 6">JCM 30529</strain>
    </source>
</reference>
<dbReference type="InterPro" id="IPR009057">
    <property type="entry name" value="Homeodomain-like_sf"/>
</dbReference>